<dbReference type="GO" id="GO:0006355">
    <property type="term" value="P:regulation of DNA-templated transcription"/>
    <property type="evidence" value="ECO:0007669"/>
    <property type="project" value="InterPro"/>
</dbReference>
<keyword evidence="18" id="KW-0175">Coiled coil</keyword>
<dbReference type="SUPFAM" id="SSF55781">
    <property type="entry name" value="GAF domain-like"/>
    <property type="match status" value="1"/>
</dbReference>
<evidence type="ECO:0000256" key="10">
    <source>
        <dbReference type="ARBA" id="ARBA00022840"/>
    </source>
</evidence>
<dbReference type="SUPFAM" id="SSF52172">
    <property type="entry name" value="CheY-like"/>
    <property type="match status" value="2"/>
</dbReference>
<dbReference type="SMART" id="SM00388">
    <property type="entry name" value="HisKA"/>
    <property type="match status" value="1"/>
</dbReference>
<dbReference type="EMBL" id="SMBZ01000051">
    <property type="protein sequence ID" value="TCV07984.1"/>
    <property type="molecule type" value="Genomic_DNA"/>
</dbReference>
<evidence type="ECO:0000256" key="13">
    <source>
        <dbReference type="ARBA" id="ARBA00023136"/>
    </source>
</evidence>
<dbReference type="Gene3D" id="1.20.120.160">
    <property type="entry name" value="HPT domain"/>
    <property type="match status" value="1"/>
</dbReference>
<keyword evidence="12" id="KW-0902">Two-component regulatory system</keyword>
<dbReference type="FunFam" id="1.10.287.130:FF:000002">
    <property type="entry name" value="Two-component osmosensing histidine kinase"/>
    <property type="match status" value="1"/>
</dbReference>
<dbReference type="PANTHER" id="PTHR45339">
    <property type="entry name" value="HYBRID SIGNAL TRANSDUCTION HISTIDINE KINASE J"/>
    <property type="match status" value="1"/>
</dbReference>
<dbReference type="PROSITE" id="PS50894">
    <property type="entry name" value="HPT"/>
    <property type="match status" value="1"/>
</dbReference>
<evidence type="ECO:0000256" key="8">
    <source>
        <dbReference type="ARBA" id="ARBA00022741"/>
    </source>
</evidence>
<dbReference type="InterPro" id="IPR013767">
    <property type="entry name" value="PAS_fold"/>
</dbReference>
<feature type="modified residue" description="4-aspartylphosphate" evidence="17">
    <location>
        <position position="1106"/>
    </location>
</feature>
<dbReference type="SUPFAM" id="SSF55874">
    <property type="entry name" value="ATPase domain of HSP90 chaperone/DNA topoisomerase II/histidine kinase"/>
    <property type="match status" value="1"/>
</dbReference>
<dbReference type="InterPro" id="IPR035965">
    <property type="entry name" value="PAS-like_dom_sf"/>
</dbReference>
<feature type="domain" description="Response regulatory" evidence="20">
    <location>
        <begin position="914"/>
        <end position="1027"/>
    </location>
</feature>
<name>A0A4R3VSP2_9SPHI</name>
<dbReference type="InterPro" id="IPR003661">
    <property type="entry name" value="HisK_dim/P_dom"/>
</dbReference>
<dbReference type="InterPro" id="IPR036097">
    <property type="entry name" value="HisK_dim/P_sf"/>
</dbReference>
<dbReference type="Pfam" id="PF13426">
    <property type="entry name" value="PAS_9"/>
    <property type="match status" value="2"/>
</dbReference>
<comment type="catalytic activity">
    <reaction evidence="1">
        <text>ATP + protein L-histidine = ADP + protein N-phospho-L-histidine.</text>
        <dbReference type="EC" id="2.7.13.3"/>
    </reaction>
</comment>
<evidence type="ECO:0000259" key="22">
    <source>
        <dbReference type="PROSITE" id="PS50894"/>
    </source>
</evidence>
<feature type="domain" description="HPt" evidence="22">
    <location>
        <begin position="1204"/>
        <end position="1300"/>
    </location>
</feature>
<dbReference type="InterPro" id="IPR004358">
    <property type="entry name" value="Sig_transdc_His_kin-like_C"/>
</dbReference>
<dbReference type="PROSITE" id="PS50110">
    <property type="entry name" value="RESPONSE_REGULATORY"/>
    <property type="match status" value="2"/>
</dbReference>
<feature type="modified residue" description="Phosphohistidine" evidence="16">
    <location>
        <position position="1243"/>
    </location>
</feature>
<dbReference type="Pfam" id="PF00989">
    <property type="entry name" value="PAS"/>
    <property type="match status" value="1"/>
</dbReference>
<keyword evidence="4" id="KW-1003">Cell membrane</keyword>
<dbReference type="RefSeq" id="WP_132778767.1">
    <property type="nucleotide sequence ID" value="NZ_SMBZ01000051.1"/>
</dbReference>
<dbReference type="Pfam" id="PF01590">
    <property type="entry name" value="GAF"/>
    <property type="match status" value="1"/>
</dbReference>
<dbReference type="InterPro" id="IPR029016">
    <property type="entry name" value="GAF-like_dom_sf"/>
</dbReference>
<dbReference type="Gene3D" id="3.40.50.2300">
    <property type="match status" value="2"/>
</dbReference>
<reference evidence="23 24" key="1">
    <citation type="submission" date="2019-03" db="EMBL/GenBank/DDBJ databases">
        <title>Genomic Encyclopedia of Type Strains, Phase IV (KMG-IV): sequencing the most valuable type-strain genomes for metagenomic binning, comparative biology and taxonomic classification.</title>
        <authorList>
            <person name="Goeker M."/>
        </authorList>
    </citation>
    <scope>NUCLEOTIDE SEQUENCE [LARGE SCALE GENOMIC DNA]</scope>
    <source>
        <strain evidence="23 24">DSM 22362</strain>
    </source>
</reference>
<dbReference type="InterPro" id="IPR003594">
    <property type="entry name" value="HATPase_dom"/>
</dbReference>
<keyword evidence="6" id="KW-0808">Transferase</keyword>
<keyword evidence="5 17" id="KW-0597">Phosphoprotein</keyword>
<feature type="coiled-coil region" evidence="18">
    <location>
        <begin position="466"/>
        <end position="493"/>
    </location>
</feature>
<dbReference type="InterPro" id="IPR005467">
    <property type="entry name" value="His_kinase_dom"/>
</dbReference>
<dbReference type="InterPro" id="IPR008207">
    <property type="entry name" value="Sig_transdc_His_kin_Hpt_dom"/>
</dbReference>
<dbReference type="InterPro" id="IPR001789">
    <property type="entry name" value="Sig_transdc_resp-reg_receiver"/>
</dbReference>
<dbReference type="CDD" id="cd00082">
    <property type="entry name" value="HisKA"/>
    <property type="match status" value="1"/>
</dbReference>
<dbReference type="Gene3D" id="3.30.565.10">
    <property type="entry name" value="Histidine kinase-like ATPase, C-terminal domain"/>
    <property type="match status" value="1"/>
</dbReference>
<evidence type="ECO:0000256" key="2">
    <source>
        <dbReference type="ARBA" id="ARBA00004651"/>
    </source>
</evidence>
<proteinExistence type="predicted"/>
<evidence type="ECO:0000256" key="16">
    <source>
        <dbReference type="PROSITE-ProRule" id="PRU00110"/>
    </source>
</evidence>
<comment type="subcellular location">
    <subcellularLocation>
        <location evidence="2">Cell membrane</location>
        <topology evidence="2">Multi-pass membrane protein</topology>
    </subcellularLocation>
</comment>
<dbReference type="NCBIfam" id="TIGR00229">
    <property type="entry name" value="sensory_box"/>
    <property type="match status" value="3"/>
</dbReference>
<evidence type="ECO:0000259" key="20">
    <source>
        <dbReference type="PROSITE" id="PS50110"/>
    </source>
</evidence>
<evidence type="ECO:0000259" key="21">
    <source>
        <dbReference type="PROSITE" id="PS50112"/>
    </source>
</evidence>
<keyword evidence="13" id="KW-0472">Membrane</keyword>
<evidence type="ECO:0000256" key="5">
    <source>
        <dbReference type="ARBA" id="ARBA00022553"/>
    </source>
</evidence>
<dbReference type="SMART" id="SM00387">
    <property type="entry name" value="HATPase_c"/>
    <property type="match status" value="1"/>
</dbReference>
<comment type="caution">
    <text evidence="23">The sequence shown here is derived from an EMBL/GenBank/DDBJ whole genome shotgun (WGS) entry which is preliminary data.</text>
</comment>
<gene>
    <name evidence="23" type="ORF">EDC17_10516</name>
</gene>
<dbReference type="Gene3D" id="3.30.450.40">
    <property type="match status" value="1"/>
</dbReference>
<dbReference type="InterPro" id="IPR000014">
    <property type="entry name" value="PAS"/>
</dbReference>
<evidence type="ECO:0000256" key="1">
    <source>
        <dbReference type="ARBA" id="ARBA00000085"/>
    </source>
</evidence>
<dbReference type="GO" id="GO:0005524">
    <property type="term" value="F:ATP binding"/>
    <property type="evidence" value="ECO:0007669"/>
    <property type="project" value="UniProtKB-KW"/>
</dbReference>
<keyword evidence="7" id="KW-0812">Transmembrane</keyword>
<dbReference type="InterPro" id="IPR011006">
    <property type="entry name" value="CheY-like_superfamily"/>
</dbReference>
<sequence>MKKTFPIPTNEIQRINRLREYDLLGLGKDPEFDIFAQSATLITGCAASLISIMEDDIQRIQSCIGLELDKVDRQQTVCQYTIMSKEPLIIPDTRKDPRTSSNSIIKQGRILFYAGVPIIDQEDIVLGTICVIDYKTNHLTKEQIHSLQLLAKAVSQLYSRKKKELESGYYKNIYEHTQNMICVMDFDLTIKQANPIFQKLYLQSKAPSNYVNFIEVVNCEKDKLIKYISKSIKYGKSNCQTVCVIDHKELHIDWTFKYNLKFKEIFAFGRDITIESVERQKLEFSERKFRNFFENSIGLTCLHDLQGNILEINEKGCQMLGYSLDEVVGRNIIDFIPQERKKHFPAYLAEFTKNNETKGIITLITKSGEILYFLYHNIVEKDTQRTPYVASTSLNITEQRKLELDLRHTKELLEQVNAVAQVGGWEINTANQTIKFSASAKSIFNFSKTSVIDMAGWIDLFEDDYKTSLEHALEQAKENIKGFDIQLKLKQKNGDSIWVRLKGIPECHDGKCSRIYGIIQNINKGKKLYLEVEKKEAMLRTFVEFVPASVAMLNHNFEFLFYSKQWYEEFGINLKRIKNKNLFSLFPNLPEERKEIYLNALKGITYKNNNERIQFREDEEPKHLNWEVRPWYISKGVVGGIIIFAQNISSYVKINKELVAARKAAELANNAKSEFIANMSHEIRTPLNGVIGFSELLMHTAINHNQLQYLKYIHESGNSLLHIINDILDFSKIEAGKLELFVTQNNIYDLVTQVIGVVILQAEQKGLELIIDLDPLIPKYMIYDHERLKQVLVNLIGNAVKFTKKGEIRLRLLLLKKSKTKSRVRFCVEDTGIGIAKNRQDTIFQAFSQADNSINKTYGGTGLGLTISNKILKQMNSNLAIDSDIGQGSTFYFDMEMDYKESAEVLIIPSNIKKVLLIEANLTVSTIIKKLLTSRNIKTIEHRDFISASAILEEEKDFDLLLVDYNQLNNSEKARLGELSISTPIILMHSVSKNENELMEFEKHKSVNRLLKPFTPESLFHTITELDENVGKKKSSDIIYIEKLDIKDFKNFAPVILTADDNEINIELNYKFINEYLPEAKILKAYDGAQVIELCREHKVDLILMDIQMPVIDGIEAARQIREMESYHSTPIIGVTAGFLTLDNKNAEVKNFNEILHKPIKLKNIENILMSYLNSFTKFQVSEEQNLDVSDFDVNTLNQNFVGDEEFKSYFMDLIVKELNSTITQIKTCQAEENRENLKGILHKLRGSASTIGMIKLAQKSLHYEKQLEENALNDNSSAYQDIIAEIKRSLAILENLKNE</sequence>
<accession>A0A4R3VSP2</accession>
<dbReference type="SUPFAM" id="SSF55785">
    <property type="entry name" value="PYP-like sensor domain (PAS domain)"/>
    <property type="match status" value="3"/>
</dbReference>
<dbReference type="SUPFAM" id="SSF47226">
    <property type="entry name" value="Histidine-containing phosphotransfer domain, HPT domain"/>
    <property type="match status" value="1"/>
</dbReference>
<dbReference type="SUPFAM" id="SSF47384">
    <property type="entry name" value="Homodimeric domain of signal transducing histidine kinase"/>
    <property type="match status" value="1"/>
</dbReference>
<evidence type="ECO:0000313" key="23">
    <source>
        <dbReference type="EMBL" id="TCV07984.1"/>
    </source>
</evidence>
<feature type="domain" description="Histidine kinase" evidence="19">
    <location>
        <begin position="678"/>
        <end position="899"/>
    </location>
</feature>
<feature type="domain" description="PAS" evidence="21">
    <location>
        <begin position="285"/>
        <end position="355"/>
    </location>
</feature>
<dbReference type="PROSITE" id="PS50109">
    <property type="entry name" value="HIS_KIN"/>
    <property type="match status" value="1"/>
</dbReference>
<dbReference type="EC" id="2.7.13.3" evidence="3"/>
<keyword evidence="9" id="KW-0418">Kinase</keyword>
<dbReference type="InterPro" id="IPR036641">
    <property type="entry name" value="HPT_dom_sf"/>
</dbReference>
<feature type="domain" description="Response regulatory" evidence="20">
    <location>
        <begin position="1055"/>
        <end position="1173"/>
    </location>
</feature>
<evidence type="ECO:0000256" key="3">
    <source>
        <dbReference type="ARBA" id="ARBA00012438"/>
    </source>
</evidence>
<evidence type="ECO:0000259" key="19">
    <source>
        <dbReference type="PROSITE" id="PS50109"/>
    </source>
</evidence>
<dbReference type="SMART" id="SM00448">
    <property type="entry name" value="REC"/>
    <property type="match status" value="2"/>
</dbReference>
<dbReference type="CDD" id="cd00130">
    <property type="entry name" value="PAS"/>
    <property type="match status" value="2"/>
</dbReference>
<evidence type="ECO:0000256" key="11">
    <source>
        <dbReference type="ARBA" id="ARBA00022989"/>
    </source>
</evidence>
<dbReference type="SMART" id="SM00065">
    <property type="entry name" value="GAF"/>
    <property type="match status" value="1"/>
</dbReference>
<dbReference type="FunFam" id="3.30.565.10:FF:000010">
    <property type="entry name" value="Sensor histidine kinase RcsC"/>
    <property type="match status" value="1"/>
</dbReference>
<dbReference type="Gene3D" id="1.10.287.130">
    <property type="match status" value="1"/>
</dbReference>
<dbReference type="Proteomes" id="UP000295197">
    <property type="component" value="Unassembled WGS sequence"/>
</dbReference>
<evidence type="ECO:0000256" key="4">
    <source>
        <dbReference type="ARBA" id="ARBA00022475"/>
    </source>
</evidence>
<dbReference type="Pfam" id="PF00512">
    <property type="entry name" value="HisKA"/>
    <property type="match status" value="1"/>
</dbReference>
<dbReference type="SMART" id="SM00091">
    <property type="entry name" value="PAS"/>
    <property type="match status" value="4"/>
</dbReference>
<keyword evidence="8" id="KW-0547">Nucleotide-binding</keyword>
<evidence type="ECO:0000256" key="14">
    <source>
        <dbReference type="ARBA" id="ARBA00064003"/>
    </source>
</evidence>
<dbReference type="PROSITE" id="PS50112">
    <property type="entry name" value="PAS"/>
    <property type="match status" value="1"/>
</dbReference>
<feature type="modified residue" description="4-aspartylphosphate" evidence="17">
    <location>
        <position position="964"/>
    </location>
</feature>
<dbReference type="OrthoDB" id="9811889at2"/>
<dbReference type="GO" id="GO:0005886">
    <property type="term" value="C:plasma membrane"/>
    <property type="evidence" value="ECO:0007669"/>
    <property type="project" value="UniProtKB-SubCell"/>
</dbReference>
<dbReference type="CDD" id="cd17546">
    <property type="entry name" value="REC_hyHK_CKI1_RcsC-like"/>
    <property type="match status" value="1"/>
</dbReference>
<evidence type="ECO:0000256" key="7">
    <source>
        <dbReference type="ARBA" id="ARBA00022692"/>
    </source>
</evidence>
<evidence type="ECO:0000256" key="15">
    <source>
        <dbReference type="ARBA" id="ARBA00068150"/>
    </source>
</evidence>
<evidence type="ECO:0000256" key="17">
    <source>
        <dbReference type="PROSITE-ProRule" id="PRU00169"/>
    </source>
</evidence>
<dbReference type="InterPro" id="IPR036890">
    <property type="entry name" value="HATPase_C_sf"/>
</dbReference>
<dbReference type="Gene3D" id="3.30.450.20">
    <property type="entry name" value="PAS domain"/>
    <property type="match status" value="3"/>
</dbReference>
<evidence type="ECO:0000313" key="24">
    <source>
        <dbReference type="Proteomes" id="UP000295197"/>
    </source>
</evidence>
<keyword evidence="11" id="KW-1133">Transmembrane helix</keyword>
<evidence type="ECO:0000256" key="12">
    <source>
        <dbReference type="ARBA" id="ARBA00023012"/>
    </source>
</evidence>
<dbReference type="Pfam" id="PF02518">
    <property type="entry name" value="HATPase_c"/>
    <property type="match status" value="1"/>
</dbReference>
<evidence type="ECO:0000256" key="9">
    <source>
        <dbReference type="ARBA" id="ARBA00022777"/>
    </source>
</evidence>
<evidence type="ECO:0000256" key="18">
    <source>
        <dbReference type="SAM" id="Coils"/>
    </source>
</evidence>
<dbReference type="PRINTS" id="PR00344">
    <property type="entry name" value="BCTRLSENSOR"/>
</dbReference>
<organism evidence="23 24">
    <name type="scientific">Sphingobacterium alimentarium</name>
    <dbReference type="NCBI Taxonomy" id="797292"/>
    <lineage>
        <taxon>Bacteria</taxon>
        <taxon>Pseudomonadati</taxon>
        <taxon>Bacteroidota</taxon>
        <taxon>Sphingobacteriia</taxon>
        <taxon>Sphingobacteriales</taxon>
        <taxon>Sphingobacteriaceae</taxon>
        <taxon>Sphingobacterium</taxon>
    </lineage>
</organism>
<protein>
    <recommendedName>
        <fullName evidence="15">Sensory/regulatory protein RpfC</fullName>
        <ecNumber evidence="3">2.7.13.3</ecNumber>
    </recommendedName>
</protein>
<dbReference type="CDD" id="cd16922">
    <property type="entry name" value="HATPase_EvgS-ArcB-TorS-like"/>
    <property type="match status" value="1"/>
</dbReference>
<keyword evidence="24" id="KW-1185">Reference proteome</keyword>
<comment type="subunit">
    <text evidence="14">At low DSF concentrations, interacts with RpfF.</text>
</comment>
<dbReference type="InterPro" id="IPR003018">
    <property type="entry name" value="GAF"/>
</dbReference>
<evidence type="ECO:0000256" key="6">
    <source>
        <dbReference type="ARBA" id="ARBA00022679"/>
    </source>
</evidence>
<keyword evidence="10" id="KW-0067">ATP-binding</keyword>
<dbReference type="Pfam" id="PF00072">
    <property type="entry name" value="Response_reg"/>
    <property type="match status" value="1"/>
</dbReference>
<dbReference type="PANTHER" id="PTHR45339:SF1">
    <property type="entry name" value="HYBRID SIGNAL TRANSDUCTION HISTIDINE KINASE J"/>
    <property type="match status" value="1"/>
</dbReference>
<dbReference type="GO" id="GO:0000155">
    <property type="term" value="F:phosphorelay sensor kinase activity"/>
    <property type="evidence" value="ECO:0007669"/>
    <property type="project" value="InterPro"/>
</dbReference>